<evidence type="ECO:0000313" key="3">
    <source>
        <dbReference type="EMBL" id="KAF7330604.1"/>
    </source>
</evidence>
<dbReference type="Gene3D" id="3.20.20.140">
    <property type="entry name" value="Metal-dependent hydrolases"/>
    <property type="match status" value="1"/>
</dbReference>
<protein>
    <recommendedName>
        <fullName evidence="5">Metallo-dependent hydrolase</fullName>
    </recommendedName>
</protein>
<evidence type="ECO:0000256" key="1">
    <source>
        <dbReference type="ARBA" id="ARBA00022801"/>
    </source>
</evidence>
<evidence type="ECO:0000256" key="2">
    <source>
        <dbReference type="SAM" id="MobiDB-lite"/>
    </source>
</evidence>
<organism evidence="3 4">
    <name type="scientific">Mycena sanguinolenta</name>
    <dbReference type="NCBI Taxonomy" id="230812"/>
    <lineage>
        <taxon>Eukaryota</taxon>
        <taxon>Fungi</taxon>
        <taxon>Dikarya</taxon>
        <taxon>Basidiomycota</taxon>
        <taxon>Agaricomycotina</taxon>
        <taxon>Agaricomycetes</taxon>
        <taxon>Agaricomycetidae</taxon>
        <taxon>Agaricales</taxon>
        <taxon>Marasmiineae</taxon>
        <taxon>Mycenaceae</taxon>
        <taxon>Mycena</taxon>
    </lineage>
</organism>
<dbReference type="PANTHER" id="PTHR46363:SF1">
    <property type="entry name" value="DEOXYRIBONUCLEASE TATDN2-RELATED"/>
    <property type="match status" value="1"/>
</dbReference>
<dbReference type="Proteomes" id="UP000623467">
    <property type="component" value="Unassembled WGS sequence"/>
</dbReference>
<feature type="region of interest" description="Disordered" evidence="2">
    <location>
        <begin position="39"/>
        <end position="76"/>
    </location>
</feature>
<feature type="region of interest" description="Disordered" evidence="2">
    <location>
        <begin position="392"/>
        <end position="435"/>
    </location>
</feature>
<keyword evidence="4" id="KW-1185">Reference proteome</keyword>
<feature type="compositionally biased region" description="Low complexity" evidence="2">
    <location>
        <begin position="313"/>
        <end position="324"/>
    </location>
</feature>
<dbReference type="SUPFAM" id="SSF51556">
    <property type="entry name" value="Metallo-dependent hydrolases"/>
    <property type="match status" value="1"/>
</dbReference>
<sequence length="456" mass="49895">MLRACFRNAHPLVVASRSARLNAFGFRACSTHAASYTTTRNDTPDKAYTHTKPRAHTNSKTNLKMGKNNKKKAAPPPESLFHIVHPSSSSSSRAIVDTHTHLASTFEAYRHKYPSGQYTTVYDFVKGLYAPAGVEAMVDVWCEAPVRPIWKEFADAALANEQRAEKWGGVEYWFVMGVHPHEARLYDDAVEADILEAMTHPRCVGWGEIGLDYHYDNSPRPVQQAVFARQLKHAVRLGKPLTIHTREADEDTERILKEEVPREHRIHIHCFTDSPAFAQRLLDWFPNLYIGITGVITYTSNTDTSTAVRNMFPSLPSPSTSTSTATNGASEDEDKKLRILLETDAPYMVPAPIYTSAPFVDGEGKGKKLPLCHSGMVPWTAEFVAGLLTPSPSSASASASGSEAATLQEGAEAPSKAAATTQGENGGGAEKEARGGWDAARVMRVARANARVVYGV</sequence>
<reference evidence="3" key="1">
    <citation type="submission" date="2020-05" db="EMBL/GenBank/DDBJ databases">
        <title>Mycena genomes resolve the evolution of fungal bioluminescence.</title>
        <authorList>
            <person name="Tsai I.J."/>
        </authorList>
    </citation>
    <scope>NUCLEOTIDE SEQUENCE</scope>
    <source>
        <strain evidence="3">160909Yilan</strain>
    </source>
</reference>
<dbReference type="EMBL" id="JACAZH010000067">
    <property type="protein sequence ID" value="KAF7330604.1"/>
    <property type="molecule type" value="Genomic_DNA"/>
</dbReference>
<proteinExistence type="predicted"/>
<keyword evidence="1" id="KW-0378">Hydrolase</keyword>
<dbReference type="PANTHER" id="PTHR46363">
    <property type="entry name" value="DEOXYRIBONUCLEASE TATDN2-RELATED"/>
    <property type="match status" value="1"/>
</dbReference>
<evidence type="ECO:0008006" key="5">
    <source>
        <dbReference type="Google" id="ProtNLM"/>
    </source>
</evidence>
<evidence type="ECO:0000313" key="4">
    <source>
        <dbReference type="Proteomes" id="UP000623467"/>
    </source>
</evidence>
<dbReference type="InterPro" id="IPR001130">
    <property type="entry name" value="TatD-like"/>
</dbReference>
<feature type="region of interest" description="Disordered" evidence="2">
    <location>
        <begin position="311"/>
        <end position="334"/>
    </location>
</feature>
<feature type="compositionally biased region" description="Low complexity" evidence="2">
    <location>
        <begin position="392"/>
        <end position="406"/>
    </location>
</feature>
<comment type="caution">
    <text evidence="3">The sequence shown here is derived from an EMBL/GenBank/DDBJ whole genome shotgun (WGS) entry which is preliminary data.</text>
</comment>
<dbReference type="InterPro" id="IPR032466">
    <property type="entry name" value="Metal_Hydrolase"/>
</dbReference>
<gene>
    <name evidence="3" type="ORF">MSAN_02454100</name>
</gene>
<dbReference type="CDD" id="cd01310">
    <property type="entry name" value="TatD_DNAse"/>
    <property type="match status" value="1"/>
</dbReference>
<dbReference type="Pfam" id="PF01026">
    <property type="entry name" value="TatD_DNase"/>
    <property type="match status" value="1"/>
</dbReference>
<dbReference type="GO" id="GO:0016788">
    <property type="term" value="F:hydrolase activity, acting on ester bonds"/>
    <property type="evidence" value="ECO:0007669"/>
    <property type="project" value="InterPro"/>
</dbReference>
<dbReference type="OrthoDB" id="6079689at2759"/>
<name>A0A8H6WY31_9AGAR</name>
<dbReference type="PROSITE" id="PS01090">
    <property type="entry name" value="TATD_2"/>
    <property type="match status" value="1"/>
</dbReference>
<accession>A0A8H6WY31</accession>
<dbReference type="AlphaFoldDB" id="A0A8H6WY31"/>
<dbReference type="InterPro" id="IPR018228">
    <property type="entry name" value="DNase_TatD-rel_CS"/>
</dbReference>